<feature type="region of interest" description="Disordered" evidence="1">
    <location>
        <begin position="1"/>
        <end position="39"/>
    </location>
</feature>
<reference evidence="3" key="1">
    <citation type="submission" date="2014-09" db="EMBL/GenBank/DDBJ databases">
        <authorList>
            <person name="Mudge J."/>
            <person name="Ramaraj T."/>
            <person name="Lindquist I.E."/>
            <person name="Bharti A.K."/>
            <person name="Sundararajan A."/>
            <person name="Cameron C.T."/>
            <person name="Woodward J.E."/>
            <person name="May G.D."/>
            <person name="Brubaker C."/>
            <person name="Broadhvest J."/>
            <person name="Wilkins T.A."/>
        </authorList>
    </citation>
    <scope>NUCLEOTIDE SEQUENCE</scope>
    <source>
        <strain evidence="3">cv. AKA8401</strain>
    </source>
</reference>
<proteinExistence type="predicted"/>
<name>A0A0B0MI82_GOSAR</name>
<dbReference type="Proteomes" id="UP000032142">
    <property type="component" value="Unassembled WGS sequence"/>
</dbReference>
<protein>
    <submittedName>
        <fullName evidence="2">Uncharacterized protein</fullName>
    </submittedName>
</protein>
<gene>
    <name evidence="2" type="ORF">F383_38288</name>
</gene>
<dbReference type="EMBL" id="JRRC01066893">
    <property type="protein sequence ID" value="KHF99158.1"/>
    <property type="molecule type" value="Genomic_DNA"/>
</dbReference>
<evidence type="ECO:0000313" key="2">
    <source>
        <dbReference type="EMBL" id="KHF99158.1"/>
    </source>
</evidence>
<accession>A0A0B0MI82</accession>
<dbReference type="AlphaFoldDB" id="A0A0B0MI82"/>
<organism evidence="2 3">
    <name type="scientific">Gossypium arboreum</name>
    <name type="common">Tree cotton</name>
    <name type="synonym">Gossypium nanking</name>
    <dbReference type="NCBI Taxonomy" id="29729"/>
    <lineage>
        <taxon>Eukaryota</taxon>
        <taxon>Viridiplantae</taxon>
        <taxon>Streptophyta</taxon>
        <taxon>Embryophyta</taxon>
        <taxon>Tracheophyta</taxon>
        <taxon>Spermatophyta</taxon>
        <taxon>Magnoliopsida</taxon>
        <taxon>eudicotyledons</taxon>
        <taxon>Gunneridae</taxon>
        <taxon>Pentapetalae</taxon>
        <taxon>rosids</taxon>
        <taxon>malvids</taxon>
        <taxon>Malvales</taxon>
        <taxon>Malvaceae</taxon>
        <taxon>Malvoideae</taxon>
        <taxon>Gossypium</taxon>
    </lineage>
</organism>
<keyword evidence="3" id="KW-1185">Reference proteome</keyword>
<evidence type="ECO:0000256" key="1">
    <source>
        <dbReference type="SAM" id="MobiDB-lite"/>
    </source>
</evidence>
<sequence length="39" mass="4220">MRNGPKMEKMGQGMKSTRLGPPHTGRPHDRVNLAGSSTT</sequence>
<evidence type="ECO:0000313" key="3">
    <source>
        <dbReference type="Proteomes" id="UP000032142"/>
    </source>
</evidence>
<comment type="caution">
    <text evidence="2">The sequence shown here is derived from an EMBL/GenBank/DDBJ whole genome shotgun (WGS) entry which is preliminary data.</text>
</comment>